<reference evidence="1" key="1">
    <citation type="submission" date="2022-07" db="EMBL/GenBank/DDBJ databases">
        <title>Phylogenomic reconstructions and comparative analyses of Kickxellomycotina fungi.</title>
        <authorList>
            <person name="Reynolds N.K."/>
            <person name="Stajich J.E."/>
            <person name="Barry K."/>
            <person name="Grigoriev I.V."/>
            <person name="Crous P."/>
            <person name="Smith M.E."/>
        </authorList>
    </citation>
    <scope>NUCLEOTIDE SEQUENCE</scope>
    <source>
        <strain evidence="1">CBS 190363</strain>
    </source>
</reference>
<keyword evidence="2" id="KW-1185">Reference proteome</keyword>
<accession>A0ACC1MA94</accession>
<sequence>MKLSSAFIAVVALVGVSVNAQFPCASSPVRKEIRSLSSQEWGRVSKVLRTMQDSGWFGWFAYMHNQNYLIVHGSEYFFPWHRRYIRDFESVAQQIDRNFVLPYWDELRDYANPAGSAVMSSKYLGGNGQGSNRCVTNGLQGNWALSFPNRHCLQRQYNGGNRINSWSSPESIQSILSRSTKMSQLRPGIEYSLHGDIHIALGGDMLKPYSPNDFVFFLHHANLDRLWSLWQIMNPVQNFWSMDGVDNNGRPIGYGTPLPHYNDPIISTMRLGMNNMCFFYDNGGSVTSRSLDKRDTTGQKCIPRPPAAIPALVEGVFNDVNALPVPADAYVHTTIAQKLPAPVLNKWFPTYTPGVGLNNTVSYSAADIPSTPIYSNTPPVGNVSGECKDNSLYNSAEVYSEEYHAFDLASDAKGGPKYPMPYSSPMTDSFIKMHNYPMSEIRKQRALALEFVRDMNAAGYQSPFAKGATA</sequence>
<protein>
    <submittedName>
        <fullName evidence="1">Uncharacterized protein</fullName>
    </submittedName>
</protein>
<organism evidence="1 2">
    <name type="scientific">Coemansia aciculifera</name>
    <dbReference type="NCBI Taxonomy" id="417176"/>
    <lineage>
        <taxon>Eukaryota</taxon>
        <taxon>Fungi</taxon>
        <taxon>Fungi incertae sedis</taxon>
        <taxon>Zoopagomycota</taxon>
        <taxon>Kickxellomycotina</taxon>
        <taxon>Kickxellomycetes</taxon>
        <taxon>Kickxellales</taxon>
        <taxon>Kickxellaceae</taxon>
        <taxon>Coemansia</taxon>
    </lineage>
</organism>
<dbReference type="Proteomes" id="UP001139981">
    <property type="component" value="Unassembled WGS sequence"/>
</dbReference>
<proteinExistence type="predicted"/>
<evidence type="ECO:0000313" key="1">
    <source>
        <dbReference type="EMBL" id="KAJ2900132.1"/>
    </source>
</evidence>
<gene>
    <name evidence="1" type="ORF">IWW38_000672</name>
</gene>
<comment type="caution">
    <text evidence="1">The sequence shown here is derived from an EMBL/GenBank/DDBJ whole genome shotgun (WGS) entry which is preliminary data.</text>
</comment>
<name>A0ACC1MA94_9FUNG</name>
<dbReference type="EMBL" id="JANBVB010000011">
    <property type="protein sequence ID" value="KAJ2900132.1"/>
    <property type="molecule type" value="Genomic_DNA"/>
</dbReference>
<evidence type="ECO:0000313" key="2">
    <source>
        <dbReference type="Proteomes" id="UP001139981"/>
    </source>
</evidence>